<comment type="subcellular location">
    <subcellularLocation>
        <location evidence="1">Cytoplasm</location>
    </subcellularLocation>
</comment>
<evidence type="ECO:0000256" key="5">
    <source>
        <dbReference type="ARBA" id="ARBA00038137"/>
    </source>
</evidence>
<reference evidence="7 8" key="1">
    <citation type="submission" date="2018-11" db="EMBL/GenBank/DDBJ databases">
        <authorList>
            <consortium name="Pathogen Informatics"/>
        </authorList>
    </citation>
    <scope>NUCLEOTIDE SEQUENCE [LARGE SCALE GENOMIC DNA]</scope>
</reference>
<dbReference type="OrthoDB" id="2289278at2759"/>
<dbReference type="Proteomes" id="UP000267096">
    <property type="component" value="Unassembled WGS sequence"/>
</dbReference>
<evidence type="ECO:0000256" key="1">
    <source>
        <dbReference type="ARBA" id="ARBA00004496"/>
    </source>
</evidence>
<dbReference type="PANTHER" id="PTHR31334">
    <property type="entry name" value="SMITH-MAGENIS SYNDROME REGION GENE 8 PROTEIN"/>
    <property type="match status" value="1"/>
</dbReference>
<dbReference type="GO" id="GO:0005737">
    <property type="term" value="C:cytoplasm"/>
    <property type="evidence" value="ECO:0007669"/>
    <property type="project" value="UniProtKB-SubCell"/>
</dbReference>
<dbReference type="EMBL" id="UYRR01031135">
    <property type="protein sequence ID" value="VDK46464.1"/>
    <property type="molecule type" value="Genomic_DNA"/>
</dbReference>
<feature type="domain" description="UDENN FLCN/SMCR8-type" evidence="6">
    <location>
        <begin position="1"/>
        <end position="451"/>
    </location>
</feature>
<dbReference type="InterPro" id="IPR037521">
    <property type="entry name" value="FLCN/SMCR8_DENN"/>
</dbReference>
<protein>
    <recommendedName>
        <fullName evidence="6">UDENN FLCN/SMCR8-type domain-containing protein</fullName>
    </recommendedName>
</protein>
<keyword evidence="8" id="KW-1185">Reference proteome</keyword>
<evidence type="ECO:0000313" key="8">
    <source>
        <dbReference type="Proteomes" id="UP000267096"/>
    </source>
</evidence>
<keyword evidence="3" id="KW-0344">Guanine-nucleotide releasing factor</keyword>
<evidence type="ECO:0000256" key="4">
    <source>
        <dbReference type="ARBA" id="ARBA00023006"/>
    </source>
</evidence>
<evidence type="ECO:0000256" key="3">
    <source>
        <dbReference type="ARBA" id="ARBA00022658"/>
    </source>
</evidence>
<dbReference type="PROSITE" id="PS51834">
    <property type="entry name" value="DENN_FLCN_SMCR8"/>
    <property type="match status" value="1"/>
</dbReference>
<dbReference type="GO" id="GO:0005085">
    <property type="term" value="F:guanyl-nucleotide exchange factor activity"/>
    <property type="evidence" value="ECO:0007669"/>
    <property type="project" value="UniProtKB-KW"/>
</dbReference>
<gene>
    <name evidence="7" type="ORF">ASIM_LOCUS12067</name>
</gene>
<name>A0A3P6RP05_ANISI</name>
<dbReference type="GO" id="GO:0006914">
    <property type="term" value="P:autophagy"/>
    <property type="evidence" value="ECO:0007669"/>
    <property type="project" value="UniProtKB-KW"/>
</dbReference>
<keyword evidence="2" id="KW-0963">Cytoplasm</keyword>
<evidence type="ECO:0000256" key="2">
    <source>
        <dbReference type="ARBA" id="ARBA00022490"/>
    </source>
</evidence>
<sequence length="475" mass="53249">MLKNQVQGPRPLYRIPKSANPHLDLDSVAIWLMSSEVVSGSTIVVYNQQMAVHACVHHSTILDIRARGFQRQLSLALLSAVKPTASVLKLFIDVARQLLSPILACNRRLFKERLSQLIDLSDSMQRSTFNNYYALYSDLMLSPTSVARIESVAVQARRLLPRFQAAYNSISNSKSENCSRHRIDDVEECLGAIGNPHAPLLPINDLAPCTFDKFVKSLAKSRELFVNKPSTAAASSTKNGAMFCAQTPILRLSHFSTPPPICPNNLLSLLSDDYEDKEESLKAIISNLNNILYAMFSGEKIAVCASKQRQITAMDLLKKLILVRVSVQRHGLIWNDSPFIIPQDCQLFGQSVSREESAKWKADGVNVIVDLNGHTIRCKQYNGAVLRSLAKKRTDSFPTDRSLIAYLVSLLTDFCMLVYMAKHEDVRKLSQLLTLTTADINMLANFLVEIDFLRYVRVKDDFIRSDKTASKNIKL</sequence>
<proteinExistence type="inferred from homology"/>
<evidence type="ECO:0000313" key="7">
    <source>
        <dbReference type="EMBL" id="VDK46464.1"/>
    </source>
</evidence>
<dbReference type="PANTHER" id="PTHR31334:SF1">
    <property type="entry name" value="GUANINE NUCLEOTIDE EXCHANGE PROTEIN SMCR8"/>
    <property type="match status" value="1"/>
</dbReference>
<dbReference type="AlphaFoldDB" id="A0A3P6RP05"/>
<keyword evidence="4" id="KW-0072">Autophagy</keyword>
<dbReference type="GO" id="GO:0032045">
    <property type="term" value="C:guanyl-nucleotide exchange factor complex"/>
    <property type="evidence" value="ECO:0007669"/>
    <property type="project" value="TreeGrafter"/>
</dbReference>
<organism evidence="7 8">
    <name type="scientific">Anisakis simplex</name>
    <name type="common">Herring worm</name>
    <dbReference type="NCBI Taxonomy" id="6269"/>
    <lineage>
        <taxon>Eukaryota</taxon>
        <taxon>Metazoa</taxon>
        <taxon>Ecdysozoa</taxon>
        <taxon>Nematoda</taxon>
        <taxon>Chromadorea</taxon>
        <taxon>Rhabditida</taxon>
        <taxon>Spirurina</taxon>
        <taxon>Ascaridomorpha</taxon>
        <taxon>Ascaridoidea</taxon>
        <taxon>Anisakidae</taxon>
        <taxon>Anisakis</taxon>
        <taxon>Anisakis simplex complex</taxon>
    </lineage>
</organism>
<accession>A0A3P6RP05</accession>
<evidence type="ECO:0000259" key="6">
    <source>
        <dbReference type="PROSITE" id="PS51834"/>
    </source>
</evidence>
<comment type="similarity">
    <text evidence="5">Belongs to the SMCR8 family.</text>
</comment>